<dbReference type="SMART" id="SM00271">
    <property type="entry name" value="DnaJ"/>
    <property type="match status" value="1"/>
</dbReference>
<dbReference type="Gene3D" id="2.60.260.20">
    <property type="entry name" value="Urease metallochaperone UreE, N-terminal domain"/>
    <property type="match status" value="2"/>
</dbReference>
<dbReference type="PROSITE" id="PS50076">
    <property type="entry name" value="DNAJ_2"/>
    <property type="match status" value="1"/>
</dbReference>
<name>A0A317CGV7_9GAMM</name>
<evidence type="ECO:0000313" key="6">
    <source>
        <dbReference type="Proteomes" id="UP000245506"/>
    </source>
</evidence>
<keyword evidence="2" id="KW-0238">DNA-binding</keyword>
<feature type="domain" description="J" evidence="4">
    <location>
        <begin position="5"/>
        <end position="69"/>
    </location>
</feature>
<dbReference type="CDD" id="cd10747">
    <property type="entry name" value="DnaJ_C"/>
    <property type="match status" value="1"/>
</dbReference>
<dbReference type="FunFam" id="2.60.260.20:FF:000008">
    <property type="entry name" value="Curved DNA-binding protein"/>
    <property type="match status" value="1"/>
</dbReference>
<dbReference type="PANTHER" id="PTHR24078:SF553">
    <property type="entry name" value="DNAJ HOMOLOG SUBFAMILY B MEMBER 5"/>
    <property type="match status" value="1"/>
</dbReference>
<gene>
    <name evidence="5" type="ORF">DKT75_06630</name>
</gene>
<dbReference type="GO" id="GO:0003677">
    <property type="term" value="F:DNA binding"/>
    <property type="evidence" value="ECO:0007669"/>
    <property type="project" value="UniProtKB-KW"/>
</dbReference>
<dbReference type="InterPro" id="IPR008971">
    <property type="entry name" value="HSP40/DnaJ_pept-bd"/>
</dbReference>
<keyword evidence="3" id="KW-0143">Chaperone</keyword>
<evidence type="ECO:0000256" key="3">
    <source>
        <dbReference type="ARBA" id="ARBA00023186"/>
    </source>
</evidence>
<dbReference type="GO" id="GO:0006457">
    <property type="term" value="P:protein folding"/>
    <property type="evidence" value="ECO:0007669"/>
    <property type="project" value="InterPro"/>
</dbReference>
<evidence type="ECO:0000313" key="5">
    <source>
        <dbReference type="EMBL" id="PWQ97589.1"/>
    </source>
</evidence>
<dbReference type="Pfam" id="PF01556">
    <property type="entry name" value="DnaJ_C"/>
    <property type="match status" value="1"/>
</dbReference>
<dbReference type="InterPro" id="IPR036869">
    <property type="entry name" value="J_dom_sf"/>
</dbReference>
<dbReference type="Gene3D" id="1.10.287.110">
    <property type="entry name" value="DnaJ domain"/>
    <property type="match status" value="1"/>
</dbReference>
<dbReference type="PROSITE" id="PS00636">
    <property type="entry name" value="DNAJ_1"/>
    <property type="match status" value="1"/>
</dbReference>
<dbReference type="InterPro" id="IPR018253">
    <property type="entry name" value="DnaJ_domain_CS"/>
</dbReference>
<protein>
    <submittedName>
        <fullName evidence="5">Cytochrome C biogenesis protein</fullName>
    </submittedName>
</protein>
<organism evidence="5 6">
    <name type="scientific">Leucothrix arctica</name>
    <dbReference type="NCBI Taxonomy" id="1481894"/>
    <lineage>
        <taxon>Bacteria</taxon>
        <taxon>Pseudomonadati</taxon>
        <taxon>Pseudomonadota</taxon>
        <taxon>Gammaproteobacteria</taxon>
        <taxon>Thiotrichales</taxon>
        <taxon>Thiotrichaceae</taxon>
        <taxon>Leucothrix</taxon>
    </lineage>
</organism>
<accession>A0A317CGV7</accession>
<evidence type="ECO:0000259" key="4">
    <source>
        <dbReference type="PROSITE" id="PS50076"/>
    </source>
</evidence>
<dbReference type="GO" id="GO:0051082">
    <property type="term" value="F:unfolded protein binding"/>
    <property type="evidence" value="ECO:0007669"/>
    <property type="project" value="InterPro"/>
</dbReference>
<dbReference type="InterPro" id="IPR001623">
    <property type="entry name" value="DnaJ_domain"/>
</dbReference>
<dbReference type="EMBL" id="QGKL01000019">
    <property type="protein sequence ID" value="PWQ97589.1"/>
    <property type="molecule type" value="Genomic_DNA"/>
</dbReference>
<dbReference type="SUPFAM" id="SSF49493">
    <property type="entry name" value="HSP40/DnaJ peptide-binding domain"/>
    <property type="match status" value="2"/>
</dbReference>
<proteinExistence type="predicted"/>
<dbReference type="RefSeq" id="WP_109822631.1">
    <property type="nucleotide sequence ID" value="NZ_QGKL01000019.1"/>
</dbReference>
<keyword evidence="1" id="KW-0963">Cytoplasm</keyword>
<sequence length="321" mass="35647">MEYKDYYDILGLKKAASQDEIKRAYRKLARKYHPDVSKEDESETKFKEVGEAYEVLKDPEKREAYDQLGSNWQGGQEGFQPPPDWDQNFDFGGGGYTEGNAQDYSSFFEDLFGGDRAAGGRYTHQSGQGRGFQSKGENVRAKIMIDLEDSLNGAQQSVKISSPEINANGQMVSKEKTLSIKIPKGIKEGQSIRLSKQGSPGHGGGEAGDLLIEVAFNTHPLYSINEKDISLNVPVAPWEATLGSTIQVPTPDGKKVDMKVPADSQQGRKLRLKGKGLPGKDAGDFYVVLQVMLPPSSDPKVKEYNEKMRDEIDFNPRSYFF</sequence>
<dbReference type="Proteomes" id="UP000245506">
    <property type="component" value="Unassembled WGS sequence"/>
</dbReference>
<comment type="caution">
    <text evidence="5">The sequence shown here is derived from an EMBL/GenBank/DDBJ whole genome shotgun (WGS) entry which is preliminary data.</text>
</comment>
<dbReference type="FunFam" id="2.60.260.20:FF:000013">
    <property type="entry name" value="DnaJ subfamily B member 11"/>
    <property type="match status" value="1"/>
</dbReference>
<keyword evidence="6" id="KW-1185">Reference proteome</keyword>
<dbReference type="SUPFAM" id="SSF46565">
    <property type="entry name" value="Chaperone J-domain"/>
    <property type="match status" value="1"/>
</dbReference>
<dbReference type="OrthoDB" id="9779889at2"/>
<dbReference type="AlphaFoldDB" id="A0A317CGV7"/>
<dbReference type="Pfam" id="PF00226">
    <property type="entry name" value="DnaJ"/>
    <property type="match status" value="1"/>
</dbReference>
<dbReference type="PRINTS" id="PR00625">
    <property type="entry name" value="JDOMAIN"/>
</dbReference>
<evidence type="ECO:0000256" key="2">
    <source>
        <dbReference type="ARBA" id="ARBA00023125"/>
    </source>
</evidence>
<dbReference type="CDD" id="cd06257">
    <property type="entry name" value="DnaJ"/>
    <property type="match status" value="1"/>
</dbReference>
<reference evidence="5 6" key="1">
    <citation type="submission" date="2018-05" db="EMBL/GenBank/DDBJ databases">
        <title>Leucothrix arctica sp. nov., isolated from Arctic seawater.</title>
        <authorList>
            <person name="Choi A."/>
            <person name="Baek K."/>
        </authorList>
    </citation>
    <scope>NUCLEOTIDE SEQUENCE [LARGE SCALE GENOMIC DNA]</scope>
    <source>
        <strain evidence="5 6">IMCC9719</strain>
    </source>
</reference>
<dbReference type="InterPro" id="IPR051339">
    <property type="entry name" value="DnaJ_subfamily_B"/>
</dbReference>
<dbReference type="PANTHER" id="PTHR24078">
    <property type="entry name" value="DNAJ HOMOLOG SUBFAMILY C MEMBER"/>
    <property type="match status" value="1"/>
</dbReference>
<evidence type="ECO:0000256" key="1">
    <source>
        <dbReference type="ARBA" id="ARBA00022490"/>
    </source>
</evidence>
<dbReference type="InterPro" id="IPR002939">
    <property type="entry name" value="DnaJ_C"/>
</dbReference>
<dbReference type="GO" id="GO:0051087">
    <property type="term" value="F:protein-folding chaperone binding"/>
    <property type="evidence" value="ECO:0007669"/>
    <property type="project" value="TreeGrafter"/>
</dbReference>
<dbReference type="GO" id="GO:0005829">
    <property type="term" value="C:cytosol"/>
    <property type="evidence" value="ECO:0007669"/>
    <property type="project" value="TreeGrafter"/>
</dbReference>